<gene>
    <name evidence="5" type="ORF">EJD97_011111</name>
</gene>
<evidence type="ECO:0000256" key="1">
    <source>
        <dbReference type="ARBA" id="ARBA00004906"/>
    </source>
</evidence>
<reference evidence="5" key="1">
    <citation type="submission" date="2019-05" db="EMBL/GenBank/DDBJ databases">
        <title>The de novo reference genome and transcriptome assemblies of the wild tomato species Solanum chilense.</title>
        <authorList>
            <person name="Stam R."/>
            <person name="Nosenko T."/>
            <person name="Hoerger A.C."/>
            <person name="Stephan W."/>
            <person name="Seidel M.A."/>
            <person name="Kuhn J.M.M."/>
            <person name="Haberer G."/>
            <person name="Tellier A."/>
        </authorList>
    </citation>
    <scope>NUCLEOTIDE SEQUENCE</scope>
    <source>
        <tissue evidence="5">Mature leaves</tissue>
    </source>
</reference>
<feature type="non-terminal residue" evidence="5">
    <location>
        <position position="1"/>
    </location>
</feature>
<comment type="pathway">
    <text evidence="1">Protein modification; protein ubiquitination.</text>
</comment>
<sequence length="101" mass="11578">DHFEELRRETFEVDEAVGLESQTIKHVIDDDYTNTIIPLPNITSKNLAKVIEYCKCRVEYSKAEDKTAKEDLKTFNAGFNKVEHPFQSHAGLDLFKSLCIS</sequence>
<dbReference type="InterPro" id="IPR016073">
    <property type="entry name" value="Skp1_comp_POZ"/>
</dbReference>
<evidence type="ECO:0000313" key="5">
    <source>
        <dbReference type="EMBL" id="TMW93825.1"/>
    </source>
</evidence>
<dbReference type="InterPro" id="IPR016897">
    <property type="entry name" value="SKP1"/>
</dbReference>
<name>A0A6N2BGG8_SOLCI</name>
<dbReference type="SUPFAM" id="SSF54695">
    <property type="entry name" value="POZ domain"/>
    <property type="match status" value="1"/>
</dbReference>
<dbReference type="GO" id="GO:0009867">
    <property type="term" value="P:jasmonic acid mediated signaling pathway"/>
    <property type="evidence" value="ECO:0007669"/>
    <property type="project" value="UniProtKB-ARBA"/>
</dbReference>
<keyword evidence="3" id="KW-0833">Ubl conjugation pathway</keyword>
<evidence type="ECO:0000259" key="4">
    <source>
        <dbReference type="Pfam" id="PF03931"/>
    </source>
</evidence>
<dbReference type="AlphaFoldDB" id="A0A6N2BGG8"/>
<evidence type="ECO:0000256" key="2">
    <source>
        <dbReference type="ARBA" id="ARBA00009993"/>
    </source>
</evidence>
<dbReference type="EMBL" id="RXGB01002817">
    <property type="protein sequence ID" value="TMW93825.1"/>
    <property type="molecule type" value="Genomic_DNA"/>
</dbReference>
<comment type="similarity">
    <text evidence="2">Belongs to the SKP1 family.</text>
</comment>
<comment type="caution">
    <text evidence="5">The sequence shown here is derived from an EMBL/GenBank/DDBJ whole genome shotgun (WGS) entry which is preliminary data.</text>
</comment>
<feature type="domain" description="SKP1 component POZ" evidence="4">
    <location>
        <begin position="9"/>
        <end position="57"/>
    </location>
</feature>
<dbReference type="GO" id="GO:0006511">
    <property type="term" value="P:ubiquitin-dependent protein catabolic process"/>
    <property type="evidence" value="ECO:0007669"/>
    <property type="project" value="InterPro"/>
</dbReference>
<dbReference type="UniPathway" id="UPA00143"/>
<dbReference type="InterPro" id="IPR001232">
    <property type="entry name" value="SKP1-like"/>
</dbReference>
<dbReference type="SMART" id="SM00512">
    <property type="entry name" value="Skp1"/>
    <property type="match status" value="1"/>
</dbReference>
<dbReference type="PANTHER" id="PTHR11165">
    <property type="entry name" value="SKP1"/>
    <property type="match status" value="1"/>
</dbReference>
<accession>A0A6N2BGG8</accession>
<evidence type="ECO:0000256" key="3">
    <source>
        <dbReference type="ARBA" id="ARBA00022786"/>
    </source>
</evidence>
<dbReference type="GO" id="GO:0016567">
    <property type="term" value="P:protein ubiquitination"/>
    <property type="evidence" value="ECO:0007669"/>
    <property type="project" value="UniProtKB-UniPathway"/>
</dbReference>
<dbReference type="Pfam" id="PF03931">
    <property type="entry name" value="Skp1_POZ"/>
    <property type="match status" value="1"/>
</dbReference>
<protein>
    <recommendedName>
        <fullName evidence="4">SKP1 component POZ domain-containing protein</fullName>
    </recommendedName>
</protein>
<dbReference type="InterPro" id="IPR011333">
    <property type="entry name" value="SKP1/BTB/POZ_sf"/>
</dbReference>
<organism evidence="5">
    <name type="scientific">Solanum chilense</name>
    <name type="common">Tomato</name>
    <name type="synonym">Lycopersicon chilense</name>
    <dbReference type="NCBI Taxonomy" id="4083"/>
    <lineage>
        <taxon>Eukaryota</taxon>
        <taxon>Viridiplantae</taxon>
        <taxon>Streptophyta</taxon>
        <taxon>Embryophyta</taxon>
        <taxon>Tracheophyta</taxon>
        <taxon>Spermatophyta</taxon>
        <taxon>Magnoliopsida</taxon>
        <taxon>eudicotyledons</taxon>
        <taxon>Gunneridae</taxon>
        <taxon>Pentapetalae</taxon>
        <taxon>asterids</taxon>
        <taxon>lamiids</taxon>
        <taxon>Solanales</taxon>
        <taxon>Solanaceae</taxon>
        <taxon>Solanoideae</taxon>
        <taxon>Solaneae</taxon>
        <taxon>Solanum</taxon>
        <taxon>Solanum subgen. Lycopersicon</taxon>
    </lineage>
</organism>
<proteinExistence type="inferred from homology"/>
<dbReference type="Gene3D" id="3.30.710.10">
    <property type="entry name" value="Potassium Channel Kv1.1, Chain A"/>
    <property type="match status" value="1"/>
</dbReference>